<evidence type="ECO:0000256" key="1">
    <source>
        <dbReference type="SAM" id="Phobius"/>
    </source>
</evidence>
<proteinExistence type="predicted"/>
<dbReference type="Pfam" id="PF11146">
    <property type="entry name" value="DUF2905"/>
    <property type="match status" value="1"/>
</dbReference>
<feature type="transmembrane region" description="Helical" evidence="1">
    <location>
        <begin position="47"/>
        <end position="68"/>
    </location>
</feature>
<sequence>MFNGIGKTLIYVGILLIIIGAFLMVCGKLGLGRLPGDIVYKKGNFTFYFPLMTSILISLILTIIFWLLKK</sequence>
<reference evidence="2" key="1">
    <citation type="submission" date="2020-08" db="EMBL/GenBank/DDBJ databases">
        <title>Genomic insights into the carbon and energy metabolism of the first obligate autotrophic acetogenic bacterium Aceticella autotrophica gen. nov., sp. nov.</title>
        <authorList>
            <person name="Toshchakov S.V."/>
            <person name="Elcheninov A.G."/>
            <person name="Kublanov I.V."/>
            <person name="Frolov E.N."/>
            <person name="Lebedinsky A.V."/>
        </authorList>
    </citation>
    <scope>NUCLEOTIDE SEQUENCE</scope>
    <source>
        <strain evidence="2">3443-3Ac</strain>
    </source>
</reference>
<keyword evidence="3" id="KW-1185">Reference proteome</keyword>
<keyword evidence="1" id="KW-1133">Transmembrane helix</keyword>
<keyword evidence="1" id="KW-0812">Transmembrane</keyword>
<dbReference type="InterPro" id="IPR021320">
    <property type="entry name" value="DUF2905"/>
</dbReference>
<evidence type="ECO:0000313" key="2">
    <source>
        <dbReference type="EMBL" id="QSZ26733.1"/>
    </source>
</evidence>
<name>A0A975AUL3_9THEO</name>
<dbReference type="RefSeq" id="WP_284679415.1">
    <property type="nucleotide sequence ID" value="NZ_CP060096.1"/>
</dbReference>
<dbReference type="PANTHER" id="PTHR36443:SF1">
    <property type="entry name" value="BSR5223 PROTEIN"/>
    <property type="match status" value="1"/>
</dbReference>
<dbReference type="Proteomes" id="UP000671913">
    <property type="component" value="Chromosome"/>
</dbReference>
<protein>
    <submittedName>
        <fullName evidence="2">DUF2905 domain-containing protein</fullName>
    </submittedName>
</protein>
<keyword evidence="1" id="KW-0472">Membrane</keyword>
<accession>A0A975AUL3</accession>
<evidence type="ECO:0000313" key="3">
    <source>
        <dbReference type="Proteomes" id="UP000671913"/>
    </source>
</evidence>
<dbReference type="EMBL" id="CP060096">
    <property type="protein sequence ID" value="QSZ26733.1"/>
    <property type="molecule type" value="Genomic_DNA"/>
</dbReference>
<organism evidence="2 3">
    <name type="scientific">Aceticella autotrophica</name>
    <dbReference type="NCBI Taxonomy" id="2755338"/>
    <lineage>
        <taxon>Bacteria</taxon>
        <taxon>Bacillati</taxon>
        <taxon>Bacillota</taxon>
        <taxon>Clostridia</taxon>
        <taxon>Thermoanaerobacterales</taxon>
        <taxon>Thermoanaerobacteraceae</taxon>
        <taxon>Aceticella</taxon>
    </lineage>
</organism>
<dbReference type="PANTHER" id="PTHR36443">
    <property type="entry name" value="BSR5223 PROTEIN"/>
    <property type="match status" value="1"/>
</dbReference>
<dbReference type="AlphaFoldDB" id="A0A975AUL3"/>
<feature type="transmembrane region" description="Helical" evidence="1">
    <location>
        <begin position="9"/>
        <end position="31"/>
    </location>
</feature>
<dbReference type="KEGG" id="aaut:ACETAC_07480"/>
<gene>
    <name evidence="2" type="ORF">ACETAC_07480</name>
</gene>